<dbReference type="EMBL" id="JACBKZ010000003">
    <property type="protein sequence ID" value="KAF5955036.1"/>
    <property type="molecule type" value="Genomic_DNA"/>
</dbReference>
<accession>A0A7J7HSL2</accession>
<name>A0A7J7HSL2_CAMSI</name>
<comment type="caution">
    <text evidence="1">The sequence shown here is derived from an EMBL/GenBank/DDBJ whole genome shotgun (WGS) entry which is preliminary data.</text>
</comment>
<proteinExistence type="predicted"/>
<reference evidence="2" key="1">
    <citation type="journal article" date="2020" name="Nat. Commun.">
        <title>Genome assembly of wild tea tree DASZ reveals pedigree and selection history of tea varieties.</title>
        <authorList>
            <person name="Zhang W."/>
            <person name="Zhang Y."/>
            <person name="Qiu H."/>
            <person name="Guo Y."/>
            <person name="Wan H."/>
            <person name="Zhang X."/>
            <person name="Scossa F."/>
            <person name="Alseekh S."/>
            <person name="Zhang Q."/>
            <person name="Wang P."/>
            <person name="Xu L."/>
            <person name="Schmidt M.H."/>
            <person name="Jia X."/>
            <person name="Li D."/>
            <person name="Zhu A."/>
            <person name="Guo F."/>
            <person name="Chen W."/>
            <person name="Ni D."/>
            <person name="Usadel B."/>
            <person name="Fernie A.R."/>
            <person name="Wen W."/>
        </authorList>
    </citation>
    <scope>NUCLEOTIDE SEQUENCE [LARGE SCALE GENOMIC DNA]</scope>
    <source>
        <strain evidence="2">cv. G240</strain>
    </source>
</reference>
<sequence>MQIIMESFQNYLGINDEDFSLWDSNLKVAKLISVSISKTSIERVAIRRK</sequence>
<reference evidence="1 2" key="2">
    <citation type="submission" date="2020-07" db="EMBL/GenBank/DDBJ databases">
        <title>Genome assembly of wild tea tree DASZ reveals pedigree and selection history of tea varieties.</title>
        <authorList>
            <person name="Zhang W."/>
        </authorList>
    </citation>
    <scope>NUCLEOTIDE SEQUENCE [LARGE SCALE GENOMIC DNA]</scope>
    <source>
        <strain evidence="2">cv. G240</strain>
        <tissue evidence="1">Leaf</tissue>
    </source>
</reference>
<gene>
    <name evidence="1" type="ORF">HYC85_007892</name>
</gene>
<dbReference type="Proteomes" id="UP000593564">
    <property type="component" value="Unassembled WGS sequence"/>
</dbReference>
<organism evidence="1 2">
    <name type="scientific">Camellia sinensis</name>
    <name type="common">Tea plant</name>
    <name type="synonym">Thea sinensis</name>
    <dbReference type="NCBI Taxonomy" id="4442"/>
    <lineage>
        <taxon>Eukaryota</taxon>
        <taxon>Viridiplantae</taxon>
        <taxon>Streptophyta</taxon>
        <taxon>Embryophyta</taxon>
        <taxon>Tracheophyta</taxon>
        <taxon>Spermatophyta</taxon>
        <taxon>Magnoliopsida</taxon>
        <taxon>eudicotyledons</taxon>
        <taxon>Gunneridae</taxon>
        <taxon>Pentapetalae</taxon>
        <taxon>asterids</taxon>
        <taxon>Ericales</taxon>
        <taxon>Theaceae</taxon>
        <taxon>Camellia</taxon>
    </lineage>
</organism>
<evidence type="ECO:0000313" key="1">
    <source>
        <dbReference type="EMBL" id="KAF5955036.1"/>
    </source>
</evidence>
<evidence type="ECO:0000313" key="2">
    <source>
        <dbReference type="Proteomes" id="UP000593564"/>
    </source>
</evidence>
<keyword evidence="2" id="KW-1185">Reference proteome</keyword>
<protein>
    <submittedName>
        <fullName evidence="1">Uncharacterized protein</fullName>
    </submittedName>
</protein>
<dbReference type="AlphaFoldDB" id="A0A7J7HSL2"/>